<evidence type="ECO:0000256" key="8">
    <source>
        <dbReference type="SAM" id="Phobius"/>
    </source>
</evidence>
<dbReference type="AlphaFoldDB" id="A0AAP0PYC5"/>
<name>A0AAP0PYC5_9MAGN</name>
<evidence type="ECO:0000313" key="10">
    <source>
        <dbReference type="Proteomes" id="UP001420932"/>
    </source>
</evidence>
<protein>
    <submittedName>
        <fullName evidence="9">Uncharacterized protein</fullName>
    </submittedName>
</protein>
<gene>
    <name evidence="9" type="ORF">Syun_007134</name>
</gene>
<evidence type="ECO:0000256" key="1">
    <source>
        <dbReference type="ARBA" id="ARBA00004370"/>
    </source>
</evidence>
<reference evidence="9 10" key="1">
    <citation type="submission" date="2024-01" db="EMBL/GenBank/DDBJ databases">
        <title>Genome assemblies of Stephania.</title>
        <authorList>
            <person name="Yang L."/>
        </authorList>
    </citation>
    <scope>NUCLEOTIDE SEQUENCE [LARGE SCALE GENOMIC DNA]</scope>
    <source>
        <strain evidence="9">YNDBR</strain>
        <tissue evidence="9">Leaf</tissue>
    </source>
</reference>
<keyword evidence="10" id="KW-1185">Reference proteome</keyword>
<sequence>MLIVAGLYCVLWGKSTTCTDYIISLDAGDISRGSSTYIGKLRLSLGLAAVPAAIVLLCSISLPDTPNSMIERSVSEEDVKKNLQRLRGTEEVHEEYQDLRYSCANATKAANNNNKKLGIFHRKYVPQMVMTFLIPFFQQLTGINVIMFYAPVLFQTLGFGNDLVRNKADLRGLEEYRIVSQWLNDQVKKQIGILRTSTTFLAFGTFNRIMSSILRTFSLKSQIFSLVVFVQQISAEVKPHLLVRAPVDDPVADPADDPSLLEIDNRMDYTPVELLQRDFQAMQTHILRVMQNHTLTQDQLQKVQGRLNRMKQVLMERLEISFAPAPSRDVPTDDSETDDDLDD</sequence>
<keyword evidence="4 8" id="KW-0812">Transmembrane</keyword>
<comment type="subcellular location">
    <subcellularLocation>
        <location evidence="1">Membrane</location>
    </subcellularLocation>
</comment>
<comment type="similarity">
    <text evidence="2">Belongs to the major facilitator superfamily. Sugar transporter (TC 2.A.1.1) family.</text>
</comment>
<dbReference type="PANTHER" id="PTHR23500:SF574">
    <property type="entry name" value="SUGAR TRANSPORT PROTEIN 1"/>
    <property type="match status" value="1"/>
</dbReference>
<feature type="transmembrane region" description="Helical" evidence="8">
    <location>
        <begin position="42"/>
        <end position="62"/>
    </location>
</feature>
<feature type="region of interest" description="Disordered" evidence="7">
    <location>
        <begin position="324"/>
        <end position="343"/>
    </location>
</feature>
<dbReference type="GO" id="GO:0016020">
    <property type="term" value="C:membrane"/>
    <property type="evidence" value="ECO:0007669"/>
    <property type="project" value="UniProtKB-SubCell"/>
</dbReference>
<dbReference type="PANTHER" id="PTHR23500">
    <property type="entry name" value="SOLUTE CARRIER FAMILY 2, FACILITATED GLUCOSE TRANSPORTER"/>
    <property type="match status" value="1"/>
</dbReference>
<evidence type="ECO:0000256" key="3">
    <source>
        <dbReference type="ARBA" id="ARBA00022448"/>
    </source>
</evidence>
<keyword evidence="5 8" id="KW-1133">Transmembrane helix</keyword>
<dbReference type="Proteomes" id="UP001420932">
    <property type="component" value="Unassembled WGS sequence"/>
</dbReference>
<evidence type="ECO:0000256" key="7">
    <source>
        <dbReference type="SAM" id="MobiDB-lite"/>
    </source>
</evidence>
<dbReference type="InterPro" id="IPR036259">
    <property type="entry name" value="MFS_trans_sf"/>
</dbReference>
<evidence type="ECO:0000313" key="9">
    <source>
        <dbReference type="EMBL" id="KAK9160793.1"/>
    </source>
</evidence>
<dbReference type="EMBL" id="JBBNAF010000003">
    <property type="protein sequence ID" value="KAK9160793.1"/>
    <property type="molecule type" value="Genomic_DNA"/>
</dbReference>
<evidence type="ECO:0000256" key="2">
    <source>
        <dbReference type="ARBA" id="ARBA00010992"/>
    </source>
</evidence>
<proteinExistence type="inferred from homology"/>
<evidence type="ECO:0000256" key="6">
    <source>
        <dbReference type="ARBA" id="ARBA00023136"/>
    </source>
</evidence>
<evidence type="ECO:0000256" key="5">
    <source>
        <dbReference type="ARBA" id="ARBA00022989"/>
    </source>
</evidence>
<dbReference type="Pfam" id="PF00083">
    <property type="entry name" value="Sugar_tr"/>
    <property type="match status" value="1"/>
</dbReference>
<dbReference type="Gene3D" id="1.20.1250.20">
    <property type="entry name" value="MFS general substrate transporter like domains"/>
    <property type="match status" value="1"/>
</dbReference>
<organism evidence="9 10">
    <name type="scientific">Stephania yunnanensis</name>
    <dbReference type="NCBI Taxonomy" id="152371"/>
    <lineage>
        <taxon>Eukaryota</taxon>
        <taxon>Viridiplantae</taxon>
        <taxon>Streptophyta</taxon>
        <taxon>Embryophyta</taxon>
        <taxon>Tracheophyta</taxon>
        <taxon>Spermatophyta</taxon>
        <taxon>Magnoliopsida</taxon>
        <taxon>Ranunculales</taxon>
        <taxon>Menispermaceae</taxon>
        <taxon>Menispermoideae</taxon>
        <taxon>Cissampelideae</taxon>
        <taxon>Stephania</taxon>
    </lineage>
</organism>
<keyword evidence="3" id="KW-0813">Transport</keyword>
<dbReference type="InterPro" id="IPR005828">
    <property type="entry name" value="MFS_sugar_transport-like"/>
</dbReference>
<feature type="compositionally biased region" description="Acidic residues" evidence="7">
    <location>
        <begin position="332"/>
        <end position="343"/>
    </location>
</feature>
<comment type="caution">
    <text evidence="9">The sequence shown here is derived from an EMBL/GenBank/DDBJ whole genome shotgun (WGS) entry which is preliminary data.</text>
</comment>
<keyword evidence="6 8" id="KW-0472">Membrane</keyword>
<dbReference type="SUPFAM" id="SSF103473">
    <property type="entry name" value="MFS general substrate transporter"/>
    <property type="match status" value="1"/>
</dbReference>
<dbReference type="GO" id="GO:0015144">
    <property type="term" value="F:carbohydrate transmembrane transporter activity"/>
    <property type="evidence" value="ECO:0007669"/>
    <property type="project" value="InterPro"/>
</dbReference>
<evidence type="ECO:0000256" key="4">
    <source>
        <dbReference type="ARBA" id="ARBA00022692"/>
    </source>
</evidence>
<dbReference type="InterPro" id="IPR045262">
    <property type="entry name" value="STP/PLT_plant"/>
</dbReference>
<feature type="transmembrane region" description="Helical" evidence="8">
    <location>
        <begin position="132"/>
        <end position="154"/>
    </location>
</feature>
<accession>A0AAP0PYC5</accession>